<dbReference type="AlphaFoldDB" id="A0A1M4UP88"/>
<gene>
    <name evidence="6" type="ORF">SAMN02746089_00472</name>
</gene>
<dbReference type="InterPro" id="IPR050438">
    <property type="entry name" value="LMW_PTPase"/>
</dbReference>
<keyword evidence="7" id="KW-1185">Reference proteome</keyword>
<sequence>MKTVLFVCTGNTCRSSMAEYIFRDMLNKRGDVKGIKVLSAGISAFPGAMASPEAIEVMKELGIDMSPHRSRALTREMIEKSDLILTMTSEHKRQILSIVPQAENKVFTLKEFAQMEEKDILDPFGKTIDVYRNSAQEIKEALEKSIDKILAISEEEKG</sequence>
<feature type="active site" description="Nucleophile" evidence="4">
    <location>
        <position position="8"/>
    </location>
</feature>
<evidence type="ECO:0000256" key="1">
    <source>
        <dbReference type="ARBA" id="ARBA00011063"/>
    </source>
</evidence>
<keyword evidence="2" id="KW-0378">Hydrolase</keyword>
<accession>A0A1M4UP88</accession>
<dbReference type="EMBL" id="FQVH01000003">
    <property type="protein sequence ID" value="SHE58519.1"/>
    <property type="molecule type" value="Genomic_DNA"/>
</dbReference>
<protein>
    <submittedName>
        <fullName evidence="6">Protein-tyrosine phosphatase</fullName>
    </submittedName>
</protein>
<dbReference type="CDD" id="cd16344">
    <property type="entry name" value="LMWPAP"/>
    <property type="match status" value="1"/>
</dbReference>
<dbReference type="InterPro" id="IPR017867">
    <property type="entry name" value="Tyr_phospatase_low_mol_wt"/>
</dbReference>
<keyword evidence="3" id="KW-0904">Protein phosphatase</keyword>
<name>A0A1M4UP88_9THEO</name>
<evidence type="ECO:0000313" key="7">
    <source>
        <dbReference type="Proteomes" id="UP000184088"/>
    </source>
</evidence>
<evidence type="ECO:0000313" key="6">
    <source>
        <dbReference type="EMBL" id="SHE58519.1"/>
    </source>
</evidence>
<feature type="active site" description="Proton donor" evidence="4">
    <location>
        <position position="122"/>
    </location>
</feature>
<dbReference type="STRING" id="1121256.SAMN02746089_00472"/>
<feature type="domain" description="Phosphotyrosine protein phosphatase I" evidence="5">
    <location>
        <begin position="2"/>
        <end position="148"/>
    </location>
</feature>
<evidence type="ECO:0000256" key="3">
    <source>
        <dbReference type="ARBA" id="ARBA00022912"/>
    </source>
</evidence>
<dbReference type="Gene3D" id="3.40.50.2300">
    <property type="match status" value="1"/>
</dbReference>
<dbReference type="OrthoDB" id="9784339at2"/>
<dbReference type="InterPro" id="IPR036196">
    <property type="entry name" value="Ptyr_pPase_sf"/>
</dbReference>
<feature type="active site" evidence="4">
    <location>
        <position position="14"/>
    </location>
</feature>
<dbReference type="PANTHER" id="PTHR11717:SF31">
    <property type="entry name" value="LOW MOLECULAR WEIGHT PROTEIN-TYROSINE-PHOSPHATASE ETP-RELATED"/>
    <property type="match status" value="1"/>
</dbReference>
<dbReference type="RefSeq" id="WP_073341497.1">
    <property type="nucleotide sequence ID" value="NZ_FQVH01000003.1"/>
</dbReference>
<reference evidence="6 7" key="1">
    <citation type="submission" date="2016-11" db="EMBL/GenBank/DDBJ databases">
        <authorList>
            <person name="Jaros S."/>
            <person name="Januszkiewicz K."/>
            <person name="Wedrychowicz H."/>
        </authorList>
    </citation>
    <scope>NUCLEOTIDE SEQUENCE [LARGE SCALE GENOMIC DNA]</scope>
    <source>
        <strain evidence="6 7">DSM 17918</strain>
    </source>
</reference>
<evidence type="ECO:0000259" key="5">
    <source>
        <dbReference type="SMART" id="SM00226"/>
    </source>
</evidence>
<dbReference type="Pfam" id="PF01451">
    <property type="entry name" value="LMWPc"/>
    <property type="match status" value="1"/>
</dbReference>
<dbReference type="SUPFAM" id="SSF52788">
    <property type="entry name" value="Phosphotyrosine protein phosphatases I"/>
    <property type="match status" value="1"/>
</dbReference>
<comment type="similarity">
    <text evidence="1">Belongs to the low molecular weight phosphotyrosine protein phosphatase family.</text>
</comment>
<evidence type="ECO:0000256" key="4">
    <source>
        <dbReference type="PIRSR" id="PIRSR617867-1"/>
    </source>
</evidence>
<proteinExistence type="inferred from homology"/>
<dbReference type="Proteomes" id="UP000184088">
    <property type="component" value="Unassembled WGS sequence"/>
</dbReference>
<dbReference type="PANTHER" id="PTHR11717">
    <property type="entry name" value="LOW MOLECULAR WEIGHT PROTEIN TYROSINE PHOSPHATASE"/>
    <property type="match status" value="1"/>
</dbReference>
<evidence type="ECO:0000256" key="2">
    <source>
        <dbReference type="ARBA" id="ARBA00022801"/>
    </source>
</evidence>
<organism evidence="6 7">
    <name type="scientific">Caldanaerobius fijiensis DSM 17918</name>
    <dbReference type="NCBI Taxonomy" id="1121256"/>
    <lineage>
        <taxon>Bacteria</taxon>
        <taxon>Bacillati</taxon>
        <taxon>Bacillota</taxon>
        <taxon>Clostridia</taxon>
        <taxon>Thermoanaerobacterales</taxon>
        <taxon>Thermoanaerobacteraceae</taxon>
        <taxon>Caldanaerobius</taxon>
    </lineage>
</organism>
<dbReference type="GO" id="GO:0004725">
    <property type="term" value="F:protein tyrosine phosphatase activity"/>
    <property type="evidence" value="ECO:0007669"/>
    <property type="project" value="InterPro"/>
</dbReference>
<dbReference type="PRINTS" id="PR00719">
    <property type="entry name" value="LMWPTPASE"/>
</dbReference>
<dbReference type="InterPro" id="IPR023485">
    <property type="entry name" value="Ptyr_pPase"/>
</dbReference>
<dbReference type="SMART" id="SM00226">
    <property type="entry name" value="LMWPc"/>
    <property type="match status" value="1"/>
</dbReference>